<protein>
    <submittedName>
        <fullName evidence="1">Uncharacterized protein</fullName>
    </submittedName>
</protein>
<accession>G2H1B9</accession>
<evidence type="ECO:0000313" key="2">
    <source>
        <dbReference type="Proteomes" id="UP000004116"/>
    </source>
</evidence>
<name>G2H1B9_9ENTR</name>
<dbReference type="AlphaFoldDB" id="G2H1B9"/>
<sequence>MTLNIIQALTEETYHTKDYPGFYADHTLDPQVFSIEVQGLGHISMPFDVHVVESFIKDFIAR</sequence>
<proteinExistence type="predicted"/>
<dbReference type="EMBL" id="AGCA01000438">
    <property type="protein sequence ID" value="EGY28210.1"/>
    <property type="molecule type" value="Genomic_DNA"/>
</dbReference>
<organism evidence="1 2">
    <name type="scientific">Candidatus Regiella insecticola 5.15</name>
    <dbReference type="NCBI Taxonomy" id="1005043"/>
    <lineage>
        <taxon>Bacteria</taxon>
        <taxon>Pseudomonadati</taxon>
        <taxon>Pseudomonadota</taxon>
        <taxon>Gammaproteobacteria</taxon>
        <taxon>Enterobacterales</taxon>
        <taxon>Enterobacteriaceae</taxon>
        <taxon>aphid secondary symbionts</taxon>
        <taxon>Candidatus Regiella</taxon>
    </lineage>
</organism>
<evidence type="ECO:0000313" key="1">
    <source>
        <dbReference type="EMBL" id="EGY28210.1"/>
    </source>
</evidence>
<feature type="non-terminal residue" evidence="1">
    <location>
        <position position="62"/>
    </location>
</feature>
<dbReference type="Proteomes" id="UP000004116">
    <property type="component" value="Unassembled WGS sequence"/>
</dbReference>
<gene>
    <name evidence="1" type="ORF">Rin_00018610</name>
</gene>
<keyword evidence="2" id="KW-1185">Reference proteome</keyword>
<reference evidence="1 2" key="1">
    <citation type="journal article" date="2012" name="Genome Res.">
        <title>Genomic basis of endosymbiont-conferred protection against an insect parasitoid.</title>
        <authorList>
            <person name="Hansen A.K."/>
            <person name="Vorburger C."/>
            <person name="Moran N.A."/>
        </authorList>
    </citation>
    <scope>NUCLEOTIDE SEQUENCE [LARGE SCALE GENOMIC DNA]</scope>
    <source>
        <strain evidence="2">R5.15</strain>
    </source>
</reference>
<comment type="caution">
    <text evidence="1">The sequence shown here is derived from an EMBL/GenBank/DDBJ whole genome shotgun (WGS) entry which is preliminary data.</text>
</comment>
<dbReference type="RefSeq" id="WP_006707500.1">
    <property type="nucleotide sequence ID" value="NZ_AGCA01000438.1"/>
</dbReference>